<feature type="signal peptide" evidence="1">
    <location>
        <begin position="1"/>
        <end position="22"/>
    </location>
</feature>
<protein>
    <submittedName>
        <fullName evidence="2">Uncharacterized protein</fullName>
    </submittedName>
</protein>
<dbReference type="InterPro" id="IPR036065">
    <property type="entry name" value="BolA-like_sf"/>
</dbReference>
<evidence type="ECO:0000256" key="1">
    <source>
        <dbReference type="SAM" id="SignalP"/>
    </source>
</evidence>
<feature type="chain" id="PRO_5034291471" evidence="1">
    <location>
        <begin position="23"/>
        <end position="235"/>
    </location>
</feature>
<dbReference type="Gene3D" id="3.30.300.90">
    <property type="entry name" value="BolA-like"/>
    <property type="match status" value="1"/>
</dbReference>
<proteinExistence type="predicted"/>
<sequence>MTPALSLYSLLLFFSWCAHIKGFLFPPEDAPRDPNEDSVAPDVNSTEFLAKWLEDPVNQAIVAPVTGCVTGTIPERMHTNSPYAEDWIKYNTNVSLTTVSYPYIESKVRSRLESYFAPPDVVNLTFVKALFIPLTQPKLMYRLLVISDKFHKMPMFDRHNLTKSIVDKEVALHTDNYKHEQQCFVFTHDEWRRKKDNFMEVFSTLFYKIPRTAERVTFGPPMRRKRRGVTQPMLR</sequence>
<reference evidence="2" key="1">
    <citation type="submission" date="2021-05" db="EMBL/GenBank/DDBJ databases">
        <authorList>
            <person name="Alioto T."/>
            <person name="Alioto T."/>
            <person name="Gomez Garrido J."/>
        </authorList>
    </citation>
    <scope>NUCLEOTIDE SEQUENCE</scope>
</reference>
<dbReference type="EMBL" id="HBUF01243738">
    <property type="protein sequence ID" value="CAG6677815.1"/>
    <property type="molecule type" value="Transcribed_RNA"/>
</dbReference>
<name>A0A8D8SXH8_9HEMI</name>
<organism evidence="2">
    <name type="scientific">Cacopsylla melanoneura</name>
    <dbReference type="NCBI Taxonomy" id="428564"/>
    <lineage>
        <taxon>Eukaryota</taxon>
        <taxon>Metazoa</taxon>
        <taxon>Ecdysozoa</taxon>
        <taxon>Arthropoda</taxon>
        <taxon>Hexapoda</taxon>
        <taxon>Insecta</taxon>
        <taxon>Pterygota</taxon>
        <taxon>Neoptera</taxon>
        <taxon>Paraneoptera</taxon>
        <taxon>Hemiptera</taxon>
        <taxon>Sternorrhyncha</taxon>
        <taxon>Psylloidea</taxon>
        <taxon>Psyllidae</taxon>
        <taxon>Psyllinae</taxon>
        <taxon>Cacopsylla</taxon>
    </lineage>
</organism>
<dbReference type="SUPFAM" id="SSF82657">
    <property type="entry name" value="BolA-like"/>
    <property type="match status" value="1"/>
</dbReference>
<dbReference type="AlphaFoldDB" id="A0A8D8SXH8"/>
<keyword evidence="1" id="KW-0732">Signal</keyword>
<accession>A0A8D8SXH8</accession>
<evidence type="ECO:0000313" key="2">
    <source>
        <dbReference type="EMBL" id="CAG6677815.1"/>
    </source>
</evidence>